<reference evidence="1 2" key="1">
    <citation type="submission" date="2015-07" db="EMBL/GenBank/DDBJ databases">
        <authorList>
            <consortium name="Pathogen Informatics"/>
        </authorList>
    </citation>
    <scope>NUCLEOTIDE SEQUENCE [LARGE SCALE GENOMIC DNA]</scope>
    <source>
        <strain evidence="1 2">A325</strain>
    </source>
</reference>
<gene>
    <name evidence="1" type="ORF">ERS013201_01990</name>
</gene>
<evidence type="ECO:0000313" key="2">
    <source>
        <dbReference type="Proteomes" id="UP000046067"/>
    </source>
</evidence>
<sequence length="66" mass="7611">MLNRRTSVWKFVFDFNPWEGIGDLLQFLNNRFNTATILPINGGYLYNADFIIAPRTGIDTFKLIVA</sequence>
<dbReference type="AlphaFoldDB" id="A0A655XM53"/>
<accession>A0A655XM53</accession>
<dbReference type="Proteomes" id="UP000046067">
    <property type="component" value="Unassembled WGS sequence"/>
</dbReference>
<organism evidence="1 2">
    <name type="scientific">Vibrio cholerae</name>
    <dbReference type="NCBI Taxonomy" id="666"/>
    <lineage>
        <taxon>Bacteria</taxon>
        <taxon>Pseudomonadati</taxon>
        <taxon>Pseudomonadota</taxon>
        <taxon>Gammaproteobacteria</taxon>
        <taxon>Vibrionales</taxon>
        <taxon>Vibrionaceae</taxon>
        <taxon>Vibrio</taxon>
    </lineage>
</organism>
<dbReference type="EMBL" id="CWQJ01000010">
    <property type="protein sequence ID" value="CSC18082.1"/>
    <property type="molecule type" value="Genomic_DNA"/>
</dbReference>
<name>A0A655XM53_VIBCL</name>
<proteinExistence type="predicted"/>
<protein>
    <submittedName>
        <fullName evidence="1">Uncharacterized protein</fullName>
    </submittedName>
</protein>
<evidence type="ECO:0000313" key="1">
    <source>
        <dbReference type="EMBL" id="CSC18082.1"/>
    </source>
</evidence>